<organism evidence="1 2">
    <name type="scientific">Trichobilharzia regenti</name>
    <name type="common">Nasal bird schistosome</name>
    <dbReference type="NCBI Taxonomy" id="157069"/>
    <lineage>
        <taxon>Eukaryota</taxon>
        <taxon>Metazoa</taxon>
        <taxon>Spiralia</taxon>
        <taxon>Lophotrochozoa</taxon>
        <taxon>Platyhelminthes</taxon>
        <taxon>Trematoda</taxon>
        <taxon>Digenea</taxon>
        <taxon>Strigeidida</taxon>
        <taxon>Schistosomatoidea</taxon>
        <taxon>Schistosomatidae</taxon>
        <taxon>Trichobilharzia</taxon>
    </lineage>
</organism>
<name>A0AA85IRB5_TRIRE</name>
<dbReference type="Proteomes" id="UP000050795">
    <property type="component" value="Unassembled WGS sequence"/>
</dbReference>
<proteinExistence type="predicted"/>
<reference evidence="1" key="1">
    <citation type="submission" date="2022-06" db="EMBL/GenBank/DDBJ databases">
        <authorList>
            <person name="Berger JAMES D."/>
            <person name="Berger JAMES D."/>
        </authorList>
    </citation>
    <scope>NUCLEOTIDE SEQUENCE [LARGE SCALE GENOMIC DNA]</scope>
</reference>
<evidence type="ECO:0000313" key="2">
    <source>
        <dbReference type="WBParaSite" id="TREG1_102810.1"/>
    </source>
</evidence>
<evidence type="ECO:0000313" key="1">
    <source>
        <dbReference type="Proteomes" id="UP000050795"/>
    </source>
</evidence>
<dbReference type="PANTHER" id="PTHR33395:SF22">
    <property type="entry name" value="REVERSE TRANSCRIPTASE DOMAIN-CONTAINING PROTEIN"/>
    <property type="match status" value="1"/>
</dbReference>
<protein>
    <submittedName>
        <fullName evidence="2">Uncharacterized protein</fullName>
    </submittedName>
</protein>
<dbReference type="PANTHER" id="PTHR33395">
    <property type="entry name" value="TRANSCRIPTASE, PUTATIVE-RELATED-RELATED"/>
    <property type="match status" value="1"/>
</dbReference>
<reference evidence="2" key="2">
    <citation type="submission" date="2023-11" db="UniProtKB">
        <authorList>
            <consortium name="WormBaseParasite"/>
        </authorList>
    </citation>
    <scope>IDENTIFICATION</scope>
</reference>
<dbReference type="AlphaFoldDB" id="A0AA85IRB5"/>
<keyword evidence="1" id="KW-1185">Reference proteome</keyword>
<accession>A0AA85IRB5</accession>
<sequence>MKIFSYMNFRNKTSNGVPHLIIGNDTIEEDQEKAEAMANYFSQVFTQESSLPTGSALAASEEYGIDSVDIDQGTVLNFLMKLDAGKSMGPDSLHPRLLKELSAHIAGPLTTIFKLSPKWSVAT</sequence>
<dbReference type="WBParaSite" id="TREG1_102810.1">
    <property type="protein sequence ID" value="TREG1_102810.1"/>
    <property type="gene ID" value="TREG1_102810"/>
</dbReference>